<reference evidence="3" key="1">
    <citation type="journal article" date="2019" name="Int. J. Syst. Evol. Microbiol.">
        <title>The Global Catalogue of Microorganisms (GCM) 10K type strain sequencing project: providing services to taxonomists for standard genome sequencing and annotation.</title>
        <authorList>
            <consortium name="The Broad Institute Genomics Platform"/>
            <consortium name="The Broad Institute Genome Sequencing Center for Infectious Disease"/>
            <person name="Wu L."/>
            <person name="Ma J."/>
        </authorList>
    </citation>
    <scope>NUCLEOTIDE SEQUENCE [LARGE SCALE GENOMIC DNA]</scope>
    <source>
        <strain evidence="3">JCM 18015</strain>
    </source>
</reference>
<name>A0ABP9L708_9RHOB</name>
<dbReference type="InterPro" id="IPR007138">
    <property type="entry name" value="ABM_dom"/>
</dbReference>
<sequence>MFVVTVTFTIREAHVVGLLSALRENAARSLSEEAGCHRFDICRDPERPGEVFLYELNTDAAAFDAHKATAHYADFSEATLGWVQDKTVRTWHLDG</sequence>
<evidence type="ECO:0000313" key="2">
    <source>
        <dbReference type="EMBL" id="GAA5070242.1"/>
    </source>
</evidence>
<dbReference type="Proteomes" id="UP001499910">
    <property type="component" value="Unassembled WGS sequence"/>
</dbReference>
<comment type="caution">
    <text evidence="2">The sequence shown here is derived from an EMBL/GenBank/DDBJ whole genome shotgun (WGS) entry which is preliminary data.</text>
</comment>
<feature type="domain" description="ABM" evidence="1">
    <location>
        <begin position="2"/>
        <end position="91"/>
    </location>
</feature>
<organism evidence="2 3">
    <name type="scientific">[Roseibacterium] beibuensis</name>
    <dbReference type="NCBI Taxonomy" id="1193142"/>
    <lineage>
        <taxon>Bacteria</taxon>
        <taxon>Pseudomonadati</taxon>
        <taxon>Pseudomonadota</taxon>
        <taxon>Alphaproteobacteria</taxon>
        <taxon>Rhodobacterales</taxon>
        <taxon>Roseobacteraceae</taxon>
        <taxon>Roseicyclus</taxon>
    </lineage>
</organism>
<dbReference type="InterPro" id="IPR050744">
    <property type="entry name" value="AI-2_Isomerase_LsrG"/>
</dbReference>
<dbReference type="RefSeq" id="WP_259549860.1">
    <property type="nucleotide sequence ID" value="NZ_BAABHW010000002.1"/>
</dbReference>
<dbReference type="SUPFAM" id="SSF54909">
    <property type="entry name" value="Dimeric alpha+beta barrel"/>
    <property type="match status" value="1"/>
</dbReference>
<dbReference type="EMBL" id="BAABHW010000002">
    <property type="protein sequence ID" value="GAA5070242.1"/>
    <property type="molecule type" value="Genomic_DNA"/>
</dbReference>
<dbReference type="Gene3D" id="3.30.70.100">
    <property type="match status" value="1"/>
</dbReference>
<protein>
    <recommendedName>
        <fullName evidence="1">ABM domain-containing protein</fullName>
    </recommendedName>
</protein>
<proteinExistence type="predicted"/>
<evidence type="ECO:0000313" key="3">
    <source>
        <dbReference type="Proteomes" id="UP001499910"/>
    </source>
</evidence>
<accession>A0ABP9L708</accession>
<evidence type="ECO:0000259" key="1">
    <source>
        <dbReference type="PROSITE" id="PS51725"/>
    </source>
</evidence>
<gene>
    <name evidence="2" type="ORF">GCM10023209_12780</name>
</gene>
<dbReference type="Pfam" id="PF03992">
    <property type="entry name" value="ABM"/>
    <property type="match status" value="1"/>
</dbReference>
<dbReference type="PANTHER" id="PTHR33336">
    <property type="entry name" value="QUINOL MONOOXYGENASE YGIN-RELATED"/>
    <property type="match status" value="1"/>
</dbReference>
<keyword evidence="3" id="KW-1185">Reference proteome</keyword>
<dbReference type="PROSITE" id="PS51725">
    <property type="entry name" value="ABM"/>
    <property type="match status" value="1"/>
</dbReference>
<dbReference type="PANTHER" id="PTHR33336:SF3">
    <property type="entry name" value="ABM DOMAIN-CONTAINING PROTEIN"/>
    <property type="match status" value="1"/>
</dbReference>
<dbReference type="InterPro" id="IPR011008">
    <property type="entry name" value="Dimeric_a/b-barrel"/>
</dbReference>